<dbReference type="GeneID" id="110289168"/>
<dbReference type="Pfam" id="PF22831">
    <property type="entry name" value="CATSPERB_Ig-like"/>
    <property type="match status" value="1"/>
</dbReference>
<feature type="domain" description="Cation channel sperm-associated protein subunit beta C-terminal" evidence="2">
    <location>
        <begin position="161"/>
        <end position="417"/>
    </location>
</feature>
<reference evidence="6" key="1">
    <citation type="submission" date="2025-08" db="UniProtKB">
        <authorList>
            <consortium name="RefSeq"/>
        </authorList>
    </citation>
    <scope>IDENTIFICATION</scope>
</reference>
<evidence type="ECO:0000256" key="1">
    <source>
        <dbReference type="SAM" id="Phobius"/>
    </source>
</evidence>
<dbReference type="InterPro" id="IPR028748">
    <property type="entry name" value="CATSPERB"/>
</dbReference>
<sequence>MSIKDKRTASALATMPQSIKSKLRFLTGSWFLYNFGTAGGRKWSISTRQCNYWIQQDSLDFMSLNLVKYIDVGNKIDFQFKIIPKAMSTFPIPPVSMVVGNPGLVEVKTQGVFDLNENYYLNIYISGRFFQKGSTSIALVLWEGSSICYAITLLPTIKSSCSYLRTMHHTPGRHIPREDWISGVHKDSRGFNMIKTLPINYRPPSHMGISIPLTDNFYHADPSKPIPRNQFHKSKETGKYKQCANVTSRAMCNCSEHQKFSHAVAFSDCKEKVHRFKFPVTQYPVVLEILNERDKISAEPPYLVTMTEVNMRKNWQLKHNEPENVKKMKHYLEPLLKTPVYNPLGLNLTIQGSELFHFKVSVVPGVSFCDLNEEFQIYVDEVPLPFPGHTLIAVATSVVLGILIFIAFVFQLRNIHPLKALKKFIRGNPGFTSSTTVSS</sequence>
<dbReference type="InterPro" id="IPR048789">
    <property type="entry name" value="CATSPERB_C"/>
</dbReference>
<dbReference type="Pfam" id="PF15149">
    <property type="entry name" value="CATSPERB_C"/>
    <property type="match status" value="1"/>
</dbReference>
<evidence type="ECO:0000259" key="4">
    <source>
        <dbReference type="Pfam" id="PF22831"/>
    </source>
</evidence>
<dbReference type="GO" id="GO:0036128">
    <property type="term" value="C:CatSper complex"/>
    <property type="evidence" value="ECO:0007669"/>
    <property type="project" value="InterPro"/>
</dbReference>
<dbReference type="RefSeq" id="XP_021010996.1">
    <property type="nucleotide sequence ID" value="XM_021155337.1"/>
</dbReference>
<dbReference type="Proteomes" id="UP000515126">
    <property type="component" value="Unplaced"/>
</dbReference>
<dbReference type="InterPro" id="IPR053903">
    <property type="entry name" value="CATSPERB_head"/>
</dbReference>
<dbReference type="InterPro" id="IPR053904">
    <property type="entry name" value="CATSPERB_Ig-like"/>
</dbReference>
<keyword evidence="5" id="KW-1185">Reference proteome</keyword>
<protein>
    <submittedName>
        <fullName evidence="6">Cation channel sperm-associated protein subunit beta</fullName>
    </submittedName>
</protein>
<organism evidence="5 6">
    <name type="scientific">Mus caroli</name>
    <name type="common">Ryukyu mouse</name>
    <name type="synonym">Ricefield mouse</name>
    <dbReference type="NCBI Taxonomy" id="10089"/>
    <lineage>
        <taxon>Eukaryota</taxon>
        <taxon>Metazoa</taxon>
        <taxon>Chordata</taxon>
        <taxon>Craniata</taxon>
        <taxon>Vertebrata</taxon>
        <taxon>Euteleostomi</taxon>
        <taxon>Mammalia</taxon>
        <taxon>Eutheria</taxon>
        <taxon>Euarchontoglires</taxon>
        <taxon>Glires</taxon>
        <taxon>Rodentia</taxon>
        <taxon>Myomorpha</taxon>
        <taxon>Muroidea</taxon>
        <taxon>Muridae</taxon>
        <taxon>Murinae</taxon>
        <taxon>Mus</taxon>
        <taxon>Mus</taxon>
    </lineage>
</organism>
<dbReference type="PANTHER" id="PTHR14705:SF0">
    <property type="entry name" value="CATION CHANNEL SPERM-ASSOCIATED AUXILIARY SUBUNIT BETA"/>
    <property type="match status" value="1"/>
</dbReference>
<proteinExistence type="predicted"/>
<dbReference type="KEGG" id="mcal:110289168"/>
<evidence type="ECO:0000313" key="6">
    <source>
        <dbReference type="RefSeq" id="XP_021010996.1"/>
    </source>
</evidence>
<feature type="domain" description="CATSPERB Ig-like" evidence="4">
    <location>
        <begin position="60"/>
        <end position="159"/>
    </location>
</feature>
<evidence type="ECO:0000313" key="5">
    <source>
        <dbReference type="Proteomes" id="UP000515126"/>
    </source>
</evidence>
<evidence type="ECO:0000259" key="2">
    <source>
        <dbReference type="Pfam" id="PF15149"/>
    </source>
</evidence>
<dbReference type="Pfam" id="PF22830">
    <property type="entry name" value="CATSPERB_head"/>
    <property type="match status" value="1"/>
</dbReference>
<evidence type="ECO:0000259" key="3">
    <source>
        <dbReference type="Pfam" id="PF22830"/>
    </source>
</evidence>
<name>A0A6P5P9T6_MUSCR</name>
<gene>
    <name evidence="6" type="primary">LOC110289168</name>
</gene>
<dbReference type="PANTHER" id="PTHR14705">
    <property type="entry name" value="CATION CHANNEL SPERM-ASSOCIATED PROTEIN SUBUNIT BETA"/>
    <property type="match status" value="1"/>
</dbReference>
<accession>A0A6P5P9T6</accession>
<keyword evidence="1" id="KW-0812">Transmembrane</keyword>
<feature type="domain" description="CATSPERB head" evidence="3">
    <location>
        <begin position="2"/>
        <end position="47"/>
    </location>
</feature>
<keyword evidence="1" id="KW-1133">Transmembrane helix</keyword>
<dbReference type="AlphaFoldDB" id="A0A6P5P9T6"/>
<dbReference type="GO" id="GO:0005929">
    <property type="term" value="C:cilium"/>
    <property type="evidence" value="ECO:0007669"/>
    <property type="project" value="TreeGrafter"/>
</dbReference>
<feature type="transmembrane region" description="Helical" evidence="1">
    <location>
        <begin position="391"/>
        <end position="412"/>
    </location>
</feature>
<keyword evidence="1" id="KW-0472">Membrane</keyword>